<sequence length="388" mass="43612">MSVASTQSSDAAAIVPFVIDIPQAELDELRQRLDHTRWPEQETVADLSQGAQLARVKKLVDYWSSEYDWRQVEARLNNYPQFKTEIDGLGIHFMHIRSPHQNALPMVMTHGWPGSIVEFLDVIDPLVDPTQYGGTADQAFHVVIPSIPGFGFSDKPDAKGWNRNRIGKAWDTLMKRLGYQRYVAQGGDWGSVVTTEMGRIQLDGLAAIHVNLPFVAQLPFPDNPTAEEQIAIDQCVLFAEDGSFYHHLQTTRPQTIGYALADSPVGQAAWIYEKLGAWSDNQDGPEQVFSYDQMLNNIMFYWLTNSGASSARMYAEHPGLNFGAVPVDIPVAVSVFPREIYTPPRSWAERTYSQMIYWNRPEKGGHFAAFEQPATFVSELRAAFASIR</sequence>
<gene>
    <name evidence="6" type="ORF">GJ697_04910</name>
</gene>
<feature type="active site" description="Nucleophile" evidence="4">
    <location>
        <position position="188"/>
    </location>
</feature>
<dbReference type="AlphaFoldDB" id="A0A6L5QD14"/>
<evidence type="ECO:0000256" key="4">
    <source>
        <dbReference type="PIRSR" id="PIRSR001112-1"/>
    </source>
</evidence>
<keyword evidence="3 6" id="KW-0378">Hydrolase</keyword>
<feature type="domain" description="Epoxide hydrolase N-terminal" evidence="5">
    <location>
        <begin position="15"/>
        <end position="119"/>
    </location>
</feature>
<accession>A0A6L5QD14</accession>
<dbReference type="GO" id="GO:0097176">
    <property type="term" value="P:epoxide metabolic process"/>
    <property type="evidence" value="ECO:0007669"/>
    <property type="project" value="TreeGrafter"/>
</dbReference>
<dbReference type="Gene3D" id="3.40.50.1820">
    <property type="entry name" value="alpha/beta hydrolase"/>
    <property type="match status" value="1"/>
</dbReference>
<evidence type="ECO:0000256" key="1">
    <source>
        <dbReference type="ARBA" id="ARBA00010088"/>
    </source>
</evidence>
<dbReference type="PRINTS" id="PR00412">
    <property type="entry name" value="EPOXHYDRLASE"/>
</dbReference>
<dbReference type="Pfam" id="PF06441">
    <property type="entry name" value="EHN"/>
    <property type="match status" value="1"/>
</dbReference>
<feature type="active site" description="Proton donor" evidence="4">
    <location>
        <position position="314"/>
    </location>
</feature>
<comment type="caution">
    <text evidence="6">The sequence shown here is derived from an EMBL/GenBank/DDBJ whole genome shotgun (WGS) entry which is preliminary data.</text>
</comment>
<keyword evidence="2" id="KW-0058">Aromatic hydrocarbons catabolism</keyword>
<evidence type="ECO:0000256" key="3">
    <source>
        <dbReference type="ARBA" id="ARBA00022801"/>
    </source>
</evidence>
<dbReference type="PIRSF" id="PIRSF001112">
    <property type="entry name" value="Epoxide_hydrolase"/>
    <property type="match status" value="1"/>
</dbReference>
<dbReference type="SUPFAM" id="SSF53474">
    <property type="entry name" value="alpha/beta-Hydrolases"/>
    <property type="match status" value="1"/>
</dbReference>
<dbReference type="InterPro" id="IPR000639">
    <property type="entry name" value="Epox_hydrolase-like"/>
</dbReference>
<dbReference type="GO" id="GO:0004301">
    <property type="term" value="F:epoxide hydrolase activity"/>
    <property type="evidence" value="ECO:0007669"/>
    <property type="project" value="TreeGrafter"/>
</dbReference>
<evidence type="ECO:0000256" key="2">
    <source>
        <dbReference type="ARBA" id="ARBA00022797"/>
    </source>
</evidence>
<comment type="similarity">
    <text evidence="1">Belongs to the peptidase S33 family.</text>
</comment>
<reference evidence="6 7" key="1">
    <citation type="submission" date="2019-11" db="EMBL/GenBank/DDBJ databases">
        <title>Novel species isolated from a subtropical stream in China.</title>
        <authorList>
            <person name="Lu H."/>
        </authorList>
    </citation>
    <scope>NUCLEOTIDE SEQUENCE [LARGE SCALE GENOMIC DNA]</scope>
    <source>
        <strain evidence="6 7">FT25W</strain>
    </source>
</reference>
<dbReference type="PANTHER" id="PTHR21661">
    <property type="entry name" value="EPOXIDE HYDROLASE 1-RELATED"/>
    <property type="match status" value="1"/>
</dbReference>
<feature type="active site" description="Proton acceptor" evidence="4">
    <location>
        <position position="366"/>
    </location>
</feature>
<keyword evidence="7" id="KW-1185">Reference proteome</keyword>
<dbReference type="InterPro" id="IPR010497">
    <property type="entry name" value="Epoxide_hydro_N"/>
</dbReference>
<dbReference type="InterPro" id="IPR029058">
    <property type="entry name" value="AB_hydrolase_fold"/>
</dbReference>
<name>A0A6L5QD14_9BURK</name>
<dbReference type="RefSeq" id="WP_154362077.1">
    <property type="nucleotide sequence ID" value="NZ_WKJM01000003.1"/>
</dbReference>
<evidence type="ECO:0000259" key="5">
    <source>
        <dbReference type="Pfam" id="PF06441"/>
    </source>
</evidence>
<evidence type="ECO:0000313" key="7">
    <source>
        <dbReference type="Proteomes" id="UP000481037"/>
    </source>
</evidence>
<dbReference type="InterPro" id="IPR016292">
    <property type="entry name" value="Epoxide_hydrolase"/>
</dbReference>
<protein>
    <submittedName>
        <fullName evidence="6">Epoxide hydrolase</fullName>
    </submittedName>
</protein>
<organism evidence="6 7">
    <name type="scientific">Duganella alba</name>
    <dbReference type="NCBI Taxonomy" id="2666081"/>
    <lineage>
        <taxon>Bacteria</taxon>
        <taxon>Pseudomonadati</taxon>
        <taxon>Pseudomonadota</taxon>
        <taxon>Betaproteobacteria</taxon>
        <taxon>Burkholderiales</taxon>
        <taxon>Oxalobacteraceae</taxon>
        <taxon>Telluria group</taxon>
        <taxon>Duganella</taxon>
    </lineage>
</organism>
<evidence type="ECO:0000313" key="6">
    <source>
        <dbReference type="EMBL" id="MRX07172.1"/>
    </source>
</evidence>
<proteinExistence type="inferred from homology"/>
<dbReference type="PANTHER" id="PTHR21661:SF35">
    <property type="entry name" value="EPOXIDE HYDROLASE"/>
    <property type="match status" value="1"/>
</dbReference>
<dbReference type="EMBL" id="WKJM01000003">
    <property type="protein sequence ID" value="MRX07172.1"/>
    <property type="molecule type" value="Genomic_DNA"/>
</dbReference>
<dbReference type="Proteomes" id="UP000481037">
    <property type="component" value="Unassembled WGS sequence"/>
</dbReference>